<feature type="non-terminal residue" evidence="8">
    <location>
        <position position="1"/>
    </location>
</feature>
<dbReference type="InParanoid" id="A0A165J6L7"/>
<keyword evidence="2" id="KW-0732">Signal</keyword>
<proteinExistence type="predicted"/>
<feature type="disulfide bond" evidence="5">
    <location>
        <begin position="9"/>
        <end position="23"/>
    </location>
</feature>
<dbReference type="Pfam" id="PF00722">
    <property type="entry name" value="Glyco_hydro_16"/>
    <property type="match status" value="1"/>
</dbReference>
<dbReference type="PANTHER" id="PTHR10963:SF22">
    <property type="entry name" value="GLYCOSIDASE CRH2-RELATED"/>
    <property type="match status" value="1"/>
</dbReference>
<dbReference type="OrthoDB" id="4781at2759"/>
<dbReference type="AlphaFoldDB" id="A0A165J6L7"/>
<reference evidence="8 9" key="1">
    <citation type="journal article" date="2016" name="Mol. Biol. Evol.">
        <title>Comparative Genomics of Early-Diverging Mushroom-Forming Fungi Provides Insights into the Origins of Lignocellulose Decay Capabilities.</title>
        <authorList>
            <person name="Nagy L.G."/>
            <person name="Riley R."/>
            <person name="Tritt A."/>
            <person name="Adam C."/>
            <person name="Daum C."/>
            <person name="Floudas D."/>
            <person name="Sun H."/>
            <person name="Yadav J.S."/>
            <person name="Pangilinan J."/>
            <person name="Larsson K.H."/>
            <person name="Matsuura K."/>
            <person name="Barry K."/>
            <person name="Labutti K."/>
            <person name="Kuo R."/>
            <person name="Ohm R.A."/>
            <person name="Bhattacharya S.S."/>
            <person name="Shirouzu T."/>
            <person name="Yoshinaga Y."/>
            <person name="Martin F.M."/>
            <person name="Grigoriev I.V."/>
            <person name="Hibbett D.S."/>
        </authorList>
    </citation>
    <scope>NUCLEOTIDE SEQUENCE [LARGE SCALE GENOMIC DNA]</scope>
    <source>
        <strain evidence="8 9">HHB12733</strain>
    </source>
</reference>
<evidence type="ECO:0000256" key="3">
    <source>
        <dbReference type="ARBA" id="ARBA00022801"/>
    </source>
</evidence>
<organism evidence="8 9">
    <name type="scientific">Calocera cornea HHB12733</name>
    <dbReference type="NCBI Taxonomy" id="1353952"/>
    <lineage>
        <taxon>Eukaryota</taxon>
        <taxon>Fungi</taxon>
        <taxon>Dikarya</taxon>
        <taxon>Basidiomycota</taxon>
        <taxon>Agaricomycotina</taxon>
        <taxon>Dacrymycetes</taxon>
        <taxon>Dacrymycetales</taxon>
        <taxon>Dacrymycetaceae</taxon>
        <taxon>Calocera</taxon>
    </lineage>
</organism>
<dbReference type="InterPro" id="IPR001002">
    <property type="entry name" value="Chitin-bd_1"/>
</dbReference>
<feature type="domain" description="Chitin-binding type-1" evidence="6">
    <location>
        <begin position="1"/>
        <end position="40"/>
    </location>
</feature>
<dbReference type="SUPFAM" id="SSF57016">
    <property type="entry name" value="Plant lectins/antimicrobial peptides"/>
    <property type="match status" value="1"/>
</dbReference>
<dbReference type="PROSITE" id="PS00026">
    <property type="entry name" value="CHIT_BIND_I_1"/>
    <property type="match status" value="1"/>
</dbReference>
<sequence length="348" mass="36651">SLCPSATPCCSEYGFCGSGSDYCRGGCNALWSHTLTSCEPEPICQSATYDFTSSNASSLVLGNSTGFNNNASAYAWTLDKGNVAWSAEGLGMILTEANGGTRLSTTRYVDFGTITARIKTGRWAGVVTAFITMSDVKDEIDWEFPGAATTQGQTNYYWLGVANYSATNGQTTSGLTDTYDNFHDFTIDWQPNTLQWLVDGSVVRTVNKSDTLKTDAQGTRYEYPSTPSRVQISIWPAGISSSAEGTVEWAGGMINWNDPDYLATNNSFVAYVQSVQVTCSSYTQPAPGALSYVFTGNDSTGVPQVGMSNESFVQSSTSGARGGGSGVGAGRAVGAAALLVAAAGLFSL</sequence>
<feature type="domain" description="GH16" evidence="7">
    <location>
        <begin position="29"/>
        <end position="258"/>
    </location>
</feature>
<evidence type="ECO:0000313" key="8">
    <source>
        <dbReference type="EMBL" id="KZT61442.1"/>
    </source>
</evidence>
<dbReference type="InterPro" id="IPR018371">
    <property type="entry name" value="Chitin-binding_1_CS"/>
</dbReference>
<evidence type="ECO:0000259" key="6">
    <source>
        <dbReference type="PROSITE" id="PS50941"/>
    </source>
</evidence>
<keyword evidence="4" id="KW-0326">Glycosidase</keyword>
<dbReference type="PROSITE" id="PS51762">
    <property type="entry name" value="GH16_2"/>
    <property type="match status" value="1"/>
</dbReference>
<dbReference type="PANTHER" id="PTHR10963">
    <property type="entry name" value="GLYCOSYL HYDROLASE-RELATED"/>
    <property type="match status" value="1"/>
</dbReference>
<accession>A0A165J6L7</accession>
<dbReference type="STRING" id="1353952.A0A165J6L7"/>
<dbReference type="Proteomes" id="UP000076842">
    <property type="component" value="Unassembled WGS sequence"/>
</dbReference>
<keyword evidence="3 8" id="KW-0378">Hydrolase</keyword>
<dbReference type="SUPFAM" id="SSF49899">
    <property type="entry name" value="Concanavalin A-like lectins/glucanases"/>
    <property type="match status" value="1"/>
</dbReference>
<keyword evidence="5" id="KW-1015">Disulfide bond</keyword>
<dbReference type="Gene3D" id="3.30.60.10">
    <property type="entry name" value="Endochitinase-like"/>
    <property type="match status" value="1"/>
</dbReference>
<dbReference type="PROSITE" id="PS50941">
    <property type="entry name" value="CHIT_BIND_I_2"/>
    <property type="match status" value="1"/>
</dbReference>
<comment type="caution">
    <text evidence="5">Lacks conserved residue(s) required for the propagation of feature annotation.</text>
</comment>
<dbReference type="GO" id="GO:0004553">
    <property type="term" value="F:hydrolase activity, hydrolyzing O-glycosyl compounds"/>
    <property type="evidence" value="ECO:0007669"/>
    <property type="project" value="InterPro"/>
</dbReference>
<evidence type="ECO:0000313" key="9">
    <source>
        <dbReference type="Proteomes" id="UP000076842"/>
    </source>
</evidence>
<dbReference type="GO" id="GO:0008061">
    <property type="term" value="F:chitin binding"/>
    <property type="evidence" value="ECO:0007669"/>
    <property type="project" value="UniProtKB-UniRule"/>
</dbReference>
<evidence type="ECO:0000256" key="5">
    <source>
        <dbReference type="PROSITE-ProRule" id="PRU00261"/>
    </source>
</evidence>
<dbReference type="EMBL" id="KV423923">
    <property type="protein sequence ID" value="KZT61442.1"/>
    <property type="molecule type" value="Genomic_DNA"/>
</dbReference>
<evidence type="ECO:0000256" key="2">
    <source>
        <dbReference type="ARBA" id="ARBA00022729"/>
    </source>
</evidence>
<dbReference type="GO" id="GO:0016757">
    <property type="term" value="F:glycosyltransferase activity"/>
    <property type="evidence" value="ECO:0007669"/>
    <property type="project" value="TreeGrafter"/>
</dbReference>
<dbReference type="InterPro" id="IPR000757">
    <property type="entry name" value="Beta-glucanase-like"/>
</dbReference>
<gene>
    <name evidence="8" type="ORF">CALCODRAFT_427828</name>
</gene>
<dbReference type="GO" id="GO:0031505">
    <property type="term" value="P:fungal-type cell wall organization"/>
    <property type="evidence" value="ECO:0007669"/>
    <property type="project" value="TreeGrafter"/>
</dbReference>
<keyword evidence="1 5" id="KW-0147">Chitin-binding</keyword>
<evidence type="ECO:0000256" key="4">
    <source>
        <dbReference type="ARBA" id="ARBA00023295"/>
    </source>
</evidence>
<dbReference type="InterPro" id="IPR036861">
    <property type="entry name" value="Endochitinase-like_sf"/>
</dbReference>
<evidence type="ECO:0000259" key="7">
    <source>
        <dbReference type="PROSITE" id="PS51762"/>
    </source>
</evidence>
<dbReference type="GO" id="GO:0005975">
    <property type="term" value="P:carbohydrate metabolic process"/>
    <property type="evidence" value="ECO:0007669"/>
    <property type="project" value="InterPro"/>
</dbReference>
<dbReference type="InterPro" id="IPR050546">
    <property type="entry name" value="Glycosyl_Hydrlase_16"/>
</dbReference>
<dbReference type="InterPro" id="IPR013320">
    <property type="entry name" value="ConA-like_dom_sf"/>
</dbReference>
<dbReference type="Gene3D" id="2.60.120.200">
    <property type="match status" value="1"/>
</dbReference>
<protein>
    <submittedName>
        <fullName evidence="8">Glycoside hydrolase family 16 protein</fullName>
    </submittedName>
</protein>
<evidence type="ECO:0000256" key="1">
    <source>
        <dbReference type="ARBA" id="ARBA00022669"/>
    </source>
</evidence>
<keyword evidence="9" id="KW-1185">Reference proteome</keyword>
<dbReference type="GO" id="GO:0009277">
    <property type="term" value="C:fungal-type cell wall"/>
    <property type="evidence" value="ECO:0007669"/>
    <property type="project" value="TreeGrafter"/>
</dbReference>
<name>A0A165J6L7_9BASI</name>